<proteinExistence type="predicted"/>
<sequence length="73" mass="8385">MTGLARSSLRTRLRPRELSGMGHPKFDQITVENMVQDLIWDLGIGKVTLLRFISRFFQGTRFFKGQNLNASKT</sequence>
<accession>W9RPV4</accession>
<dbReference type="AlphaFoldDB" id="W9RPV4"/>
<organism evidence="1 2">
    <name type="scientific">Morus notabilis</name>
    <dbReference type="NCBI Taxonomy" id="981085"/>
    <lineage>
        <taxon>Eukaryota</taxon>
        <taxon>Viridiplantae</taxon>
        <taxon>Streptophyta</taxon>
        <taxon>Embryophyta</taxon>
        <taxon>Tracheophyta</taxon>
        <taxon>Spermatophyta</taxon>
        <taxon>Magnoliopsida</taxon>
        <taxon>eudicotyledons</taxon>
        <taxon>Gunneridae</taxon>
        <taxon>Pentapetalae</taxon>
        <taxon>rosids</taxon>
        <taxon>fabids</taxon>
        <taxon>Rosales</taxon>
        <taxon>Moraceae</taxon>
        <taxon>Moreae</taxon>
        <taxon>Morus</taxon>
    </lineage>
</organism>
<protein>
    <submittedName>
        <fullName evidence="1">Uncharacterized protein</fullName>
    </submittedName>
</protein>
<dbReference type="EMBL" id="KE345347">
    <property type="protein sequence ID" value="EXC02052.1"/>
    <property type="molecule type" value="Genomic_DNA"/>
</dbReference>
<name>W9RPV4_9ROSA</name>
<keyword evidence="2" id="KW-1185">Reference proteome</keyword>
<gene>
    <name evidence="1" type="ORF">L484_024016</name>
</gene>
<dbReference type="Proteomes" id="UP000030645">
    <property type="component" value="Unassembled WGS sequence"/>
</dbReference>
<evidence type="ECO:0000313" key="2">
    <source>
        <dbReference type="Proteomes" id="UP000030645"/>
    </source>
</evidence>
<reference evidence="2" key="1">
    <citation type="submission" date="2013-01" db="EMBL/GenBank/DDBJ databases">
        <title>Draft Genome Sequence of a Mulberry Tree, Morus notabilis C.K. Schneid.</title>
        <authorList>
            <person name="He N."/>
            <person name="Zhao S."/>
        </authorList>
    </citation>
    <scope>NUCLEOTIDE SEQUENCE</scope>
</reference>
<evidence type="ECO:0000313" key="1">
    <source>
        <dbReference type="EMBL" id="EXC02052.1"/>
    </source>
</evidence>